<comment type="similarity">
    <text evidence="2">Belongs to the UPF0053 family.</text>
</comment>
<dbReference type="PATRIC" id="fig|1703779.3.peg.633"/>
<keyword evidence="4" id="KW-0677">Repeat</keyword>
<dbReference type="Proteomes" id="UP000051373">
    <property type="component" value="Unassembled WGS sequence"/>
</dbReference>
<dbReference type="SUPFAM" id="SSF56176">
    <property type="entry name" value="FAD-binding/transporter-associated domain-like"/>
    <property type="match status" value="1"/>
</dbReference>
<dbReference type="PROSITE" id="PS51371">
    <property type="entry name" value="CBS"/>
    <property type="match status" value="2"/>
</dbReference>
<reference evidence="8 9" key="1">
    <citation type="journal article" date="2015" name="Microbiome">
        <title>Genomic resolution of linkages in carbon, nitrogen, and sulfur cycling among widespread estuary sediment bacteria.</title>
        <authorList>
            <person name="Baker B.J."/>
            <person name="Lazar C.S."/>
            <person name="Teske A.P."/>
            <person name="Dick G.J."/>
        </authorList>
    </citation>
    <scope>NUCLEOTIDE SEQUENCE [LARGE SCALE GENOMIC DNA]</scope>
    <source>
        <strain evidence="8">SM23_42</strain>
    </source>
</reference>
<evidence type="ECO:0000256" key="1">
    <source>
        <dbReference type="ARBA" id="ARBA00004651"/>
    </source>
</evidence>
<evidence type="ECO:0000256" key="6">
    <source>
        <dbReference type="PROSITE-ProRule" id="PRU00703"/>
    </source>
</evidence>
<dbReference type="SUPFAM" id="SSF54631">
    <property type="entry name" value="CBS-domain pair"/>
    <property type="match status" value="1"/>
</dbReference>
<feature type="domain" description="CBS" evidence="7">
    <location>
        <begin position="81"/>
        <end position="138"/>
    </location>
</feature>
<dbReference type="STRING" id="1703779.AMJ83_03180"/>
<evidence type="ECO:0000256" key="3">
    <source>
        <dbReference type="ARBA" id="ARBA00022475"/>
    </source>
</evidence>
<evidence type="ECO:0000313" key="9">
    <source>
        <dbReference type="Proteomes" id="UP000051373"/>
    </source>
</evidence>
<organism evidence="8 9">
    <name type="scientific">candidate division WOR_3 bacterium SM23_42</name>
    <dbReference type="NCBI Taxonomy" id="1703779"/>
    <lineage>
        <taxon>Bacteria</taxon>
        <taxon>Bacteria division WOR-3</taxon>
    </lineage>
</organism>
<dbReference type="SMART" id="SM01091">
    <property type="entry name" value="CorC_HlyC"/>
    <property type="match status" value="1"/>
</dbReference>
<proteinExistence type="inferred from homology"/>
<evidence type="ECO:0000256" key="5">
    <source>
        <dbReference type="ARBA" id="ARBA00023122"/>
    </source>
</evidence>
<dbReference type="InterPro" id="IPR000644">
    <property type="entry name" value="CBS_dom"/>
</dbReference>
<dbReference type="Gene3D" id="3.30.465.10">
    <property type="match status" value="1"/>
</dbReference>
<dbReference type="GO" id="GO:0050660">
    <property type="term" value="F:flavin adenine dinucleotide binding"/>
    <property type="evidence" value="ECO:0007669"/>
    <property type="project" value="InterPro"/>
</dbReference>
<keyword evidence="3" id="KW-1003">Cell membrane</keyword>
<dbReference type="Pfam" id="PF00571">
    <property type="entry name" value="CBS"/>
    <property type="match status" value="2"/>
</dbReference>
<dbReference type="Gene3D" id="3.10.580.10">
    <property type="entry name" value="CBS-domain"/>
    <property type="match status" value="1"/>
</dbReference>
<dbReference type="InterPro" id="IPR044751">
    <property type="entry name" value="Ion_transp-like_CBS"/>
</dbReference>
<evidence type="ECO:0000256" key="2">
    <source>
        <dbReference type="ARBA" id="ARBA00006337"/>
    </source>
</evidence>
<dbReference type="PANTHER" id="PTHR22777:SF32">
    <property type="entry name" value="UPF0053 INNER MEMBRANE PROTEIN YFJD"/>
    <property type="match status" value="1"/>
</dbReference>
<name>A0A0S8FWF8_UNCW3</name>
<dbReference type="CDD" id="cd04590">
    <property type="entry name" value="CBS_pair_CorC_HlyC_assoc"/>
    <property type="match status" value="1"/>
</dbReference>
<evidence type="ECO:0000313" key="8">
    <source>
        <dbReference type="EMBL" id="KPK64244.1"/>
    </source>
</evidence>
<dbReference type="GO" id="GO:0005886">
    <property type="term" value="C:plasma membrane"/>
    <property type="evidence" value="ECO:0007669"/>
    <property type="project" value="UniProtKB-SubCell"/>
</dbReference>
<feature type="domain" description="CBS" evidence="7">
    <location>
        <begin position="17"/>
        <end position="78"/>
    </location>
</feature>
<accession>A0A0S8FWF8</accession>
<dbReference type="PANTHER" id="PTHR22777">
    <property type="entry name" value="HEMOLYSIN-RELATED"/>
    <property type="match status" value="1"/>
</dbReference>
<keyword evidence="3" id="KW-0472">Membrane</keyword>
<dbReference type="InterPro" id="IPR005170">
    <property type="entry name" value="Transptr-assoc_dom"/>
</dbReference>
<dbReference type="Pfam" id="PF03471">
    <property type="entry name" value="CorC_HlyC"/>
    <property type="match status" value="1"/>
</dbReference>
<dbReference type="InterPro" id="IPR046342">
    <property type="entry name" value="CBS_dom_sf"/>
</dbReference>
<protein>
    <recommendedName>
        <fullName evidence="7">CBS domain-containing protein</fullName>
    </recommendedName>
</protein>
<dbReference type="InterPro" id="IPR036318">
    <property type="entry name" value="FAD-bd_PCMH-like_sf"/>
</dbReference>
<dbReference type="AlphaFoldDB" id="A0A0S8FWF8"/>
<comment type="caution">
    <text evidence="8">The sequence shown here is derived from an EMBL/GenBank/DDBJ whole genome shotgun (WGS) entry which is preliminary data.</text>
</comment>
<dbReference type="EMBL" id="LJUJ01000004">
    <property type="protein sequence ID" value="KPK64244.1"/>
    <property type="molecule type" value="Genomic_DNA"/>
</dbReference>
<sequence>MIGEILEIKNREVNKVMIPKNEVIALAYNTQLEKVVETYKQYHYSRYPVYFDNLDQVIGIFYIKDVVSFWKEYSGYPIVEFVRLPHFVYEDRSALSVFLELQRLKLSLGVVIDEFGGVSGIITVEDLIEEIVGDIEDEFDKKKKPLIEKISESEYYLNTRMELDDFAEKFGIAIDEDDVSTVGGLIIKHADRIPKVGEEIKYKNFVFKITEATRRKISKVKLKKL</sequence>
<dbReference type="InterPro" id="IPR016169">
    <property type="entry name" value="FAD-bd_PCMH_sub2"/>
</dbReference>
<evidence type="ECO:0000259" key="7">
    <source>
        <dbReference type="PROSITE" id="PS51371"/>
    </source>
</evidence>
<comment type="subcellular location">
    <subcellularLocation>
        <location evidence="1">Cell membrane</location>
        <topology evidence="1">Multi-pass membrane protein</topology>
    </subcellularLocation>
</comment>
<gene>
    <name evidence="8" type="ORF">AMJ83_03180</name>
</gene>
<evidence type="ECO:0000256" key="4">
    <source>
        <dbReference type="ARBA" id="ARBA00022737"/>
    </source>
</evidence>
<keyword evidence="5 6" id="KW-0129">CBS domain</keyword>